<proteinExistence type="predicted"/>
<evidence type="ECO:0000313" key="1">
    <source>
        <dbReference type="EMBL" id="OCB90409.1"/>
    </source>
</evidence>
<name>A0A9Q5NDZ4_SANBA</name>
<gene>
    <name evidence="1" type="ORF">A7U60_g2420</name>
</gene>
<keyword evidence="2" id="KW-1185">Reference proteome</keyword>
<dbReference type="EMBL" id="LNZH02000134">
    <property type="protein sequence ID" value="OCB90409.1"/>
    <property type="molecule type" value="Genomic_DNA"/>
</dbReference>
<organism evidence="1 2">
    <name type="scientific">Sanghuangporus baumii</name>
    <name type="common">Phellinus baumii</name>
    <dbReference type="NCBI Taxonomy" id="108892"/>
    <lineage>
        <taxon>Eukaryota</taxon>
        <taxon>Fungi</taxon>
        <taxon>Dikarya</taxon>
        <taxon>Basidiomycota</taxon>
        <taxon>Agaricomycotina</taxon>
        <taxon>Agaricomycetes</taxon>
        <taxon>Hymenochaetales</taxon>
        <taxon>Hymenochaetaceae</taxon>
        <taxon>Sanghuangporus</taxon>
    </lineage>
</organism>
<accession>A0A9Q5NDZ4</accession>
<dbReference type="OrthoDB" id="14527at2759"/>
<dbReference type="Proteomes" id="UP000757232">
    <property type="component" value="Unassembled WGS sequence"/>
</dbReference>
<protein>
    <submittedName>
        <fullName evidence="1">Uncharacterized protein</fullName>
    </submittedName>
</protein>
<reference evidence="1" key="1">
    <citation type="submission" date="2016-06" db="EMBL/GenBank/DDBJ databases">
        <title>Draft Genome sequence of the fungus Inonotus baumii.</title>
        <authorList>
            <person name="Zhu H."/>
            <person name="Lin W."/>
        </authorList>
    </citation>
    <scope>NUCLEOTIDE SEQUENCE</scope>
    <source>
        <strain evidence="1">821</strain>
    </source>
</reference>
<sequence>MIFVEVDDTLKELLARFRAQSAYKTFLERPQNKANGKAKAPASLEIAAHLDFPPGASLDSTGDPLQAEFWTSKEVRNRCLRIVDKIGGPAEKRRAAALFFNPSNPKEPALGMRYSSAEEAVEAYWRDSRHPQNMIRGLVPLRLFEDEVNSLQVQIASGSIITEENPF</sequence>
<comment type="caution">
    <text evidence="1">The sequence shown here is derived from an EMBL/GenBank/DDBJ whole genome shotgun (WGS) entry which is preliminary data.</text>
</comment>
<dbReference type="AlphaFoldDB" id="A0A9Q5NDZ4"/>
<evidence type="ECO:0000313" key="2">
    <source>
        <dbReference type="Proteomes" id="UP000757232"/>
    </source>
</evidence>